<dbReference type="Proteomes" id="UP000054266">
    <property type="component" value="Unassembled WGS sequence"/>
</dbReference>
<evidence type="ECO:0000313" key="7">
    <source>
        <dbReference type="Proteomes" id="UP000054266"/>
    </source>
</evidence>
<evidence type="ECO:0000313" key="6">
    <source>
        <dbReference type="EMBL" id="KIW66983.1"/>
    </source>
</evidence>
<keyword evidence="5" id="KW-0539">Nucleus</keyword>
<evidence type="ECO:0000256" key="2">
    <source>
        <dbReference type="ARBA" id="ARBA00004496"/>
    </source>
</evidence>
<gene>
    <name evidence="6" type="ORF">PV04_06261</name>
</gene>
<evidence type="ECO:0000256" key="3">
    <source>
        <dbReference type="ARBA" id="ARBA00005459"/>
    </source>
</evidence>
<keyword evidence="7" id="KW-1185">Reference proteome</keyword>
<comment type="subcellular location">
    <subcellularLocation>
        <location evidence="2">Cytoplasm</location>
    </subcellularLocation>
    <subcellularLocation>
        <location evidence="1">Nucleus</location>
    </subcellularLocation>
</comment>
<dbReference type="AlphaFoldDB" id="A0A0D2FG01"/>
<dbReference type="GO" id="GO:0005737">
    <property type="term" value="C:cytoplasm"/>
    <property type="evidence" value="ECO:0007669"/>
    <property type="project" value="UniProtKB-SubCell"/>
</dbReference>
<dbReference type="STRING" id="5601.A0A0D2FG01"/>
<reference evidence="6 7" key="1">
    <citation type="submission" date="2015-01" db="EMBL/GenBank/DDBJ databases">
        <title>The Genome Sequence of Capronia semiimmersa CBS27337.</title>
        <authorList>
            <consortium name="The Broad Institute Genomics Platform"/>
            <person name="Cuomo C."/>
            <person name="de Hoog S."/>
            <person name="Gorbushina A."/>
            <person name="Stielow B."/>
            <person name="Teixiera M."/>
            <person name="Abouelleil A."/>
            <person name="Chapman S.B."/>
            <person name="Priest M."/>
            <person name="Young S.K."/>
            <person name="Wortman J."/>
            <person name="Nusbaum C."/>
            <person name="Birren B."/>
        </authorList>
    </citation>
    <scope>NUCLEOTIDE SEQUENCE [LARGE SCALE GENOMIC DNA]</scope>
    <source>
        <strain evidence="6 7">CBS 27337</strain>
    </source>
</reference>
<dbReference type="GO" id="GO:1990846">
    <property type="term" value="F:ribonucleoside-diphosphate reductase inhibitor activity"/>
    <property type="evidence" value="ECO:0007669"/>
    <property type="project" value="TreeGrafter"/>
</dbReference>
<comment type="similarity">
    <text evidence="3">Belongs to the DIF1/spd1 family.</text>
</comment>
<dbReference type="HOGENOM" id="CLU_868833_0_0_1"/>
<accession>A0A0D2FG01</accession>
<proteinExistence type="inferred from homology"/>
<name>A0A0D2FG01_9EURO</name>
<dbReference type="Pfam" id="PF08591">
    <property type="entry name" value="RNR_inhib"/>
    <property type="match status" value="1"/>
</dbReference>
<evidence type="ECO:0000256" key="5">
    <source>
        <dbReference type="ARBA" id="ARBA00023242"/>
    </source>
</evidence>
<dbReference type="InterPro" id="IPR013900">
    <property type="entry name" value="RNR_inhibitor"/>
</dbReference>
<dbReference type="GO" id="GO:0005634">
    <property type="term" value="C:nucleus"/>
    <property type="evidence" value="ECO:0007669"/>
    <property type="project" value="UniProtKB-SubCell"/>
</dbReference>
<protein>
    <submittedName>
        <fullName evidence="6">Uncharacterized protein</fullName>
    </submittedName>
</protein>
<evidence type="ECO:0000256" key="4">
    <source>
        <dbReference type="ARBA" id="ARBA00022490"/>
    </source>
</evidence>
<sequence length="309" mass="34318">MGLPQDFSVPIPSIEADSPLSKRRRFTPMSLPPIIPVSDNSDIEQHTFDSPLLLQLCEQAPDQAEIEAGLLQVGMRVRKSVAEGYKTQQKKFTPRPFFDPSRLSPETQAALAGGNSTSINEPAPVASASQNLSTATFCGISLAYLSHYGDDWASPSVSQQSLWSYSTSHKRSYETDSDSDESQDWQPRTPNLVAEAGRHMPVDYFAIDMDTMSDVSPMTQIGERTRQQFNGRRMAMPKSRSRFHHQAEPQMPPTSTVNPFANFMAPQPGPQFGGQFGHKRMMSCGMEAAMDFGEAPFLQRREDVEMDCS</sequence>
<dbReference type="PANTHER" id="PTHR28081:SF1">
    <property type="entry name" value="DAMAGE-REGULATED IMPORT FACILITATOR 1"/>
    <property type="match status" value="1"/>
</dbReference>
<dbReference type="GO" id="GO:0008104">
    <property type="term" value="P:intracellular protein localization"/>
    <property type="evidence" value="ECO:0007669"/>
    <property type="project" value="TreeGrafter"/>
</dbReference>
<evidence type="ECO:0000256" key="1">
    <source>
        <dbReference type="ARBA" id="ARBA00004123"/>
    </source>
</evidence>
<keyword evidence="4" id="KW-0963">Cytoplasm</keyword>
<dbReference type="EMBL" id="KN846959">
    <property type="protein sequence ID" value="KIW66983.1"/>
    <property type="molecule type" value="Genomic_DNA"/>
</dbReference>
<organism evidence="6 7">
    <name type="scientific">Phialophora macrospora</name>
    <dbReference type="NCBI Taxonomy" id="1851006"/>
    <lineage>
        <taxon>Eukaryota</taxon>
        <taxon>Fungi</taxon>
        <taxon>Dikarya</taxon>
        <taxon>Ascomycota</taxon>
        <taxon>Pezizomycotina</taxon>
        <taxon>Eurotiomycetes</taxon>
        <taxon>Chaetothyriomycetidae</taxon>
        <taxon>Chaetothyriales</taxon>
        <taxon>Herpotrichiellaceae</taxon>
        <taxon>Phialophora</taxon>
    </lineage>
</organism>
<dbReference type="PANTHER" id="PTHR28081">
    <property type="entry name" value="DAMAGE-REGULATED IMPORT FACILITATOR 1-RELATED"/>
    <property type="match status" value="1"/>
</dbReference>